<feature type="transmembrane region" description="Helical" evidence="1">
    <location>
        <begin position="364"/>
        <end position="383"/>
    </location>
</feature>
<feature type="transmembrane region" description="Helical" evidence="1">
    <location>
        <begin position="288"/>
        <end position="307"/>
    </location>
</feature>
<feature type="transmembrane region" description="Helical" evidence="1">
    <location>
        <begin position="119"/>
        <end position="137"/>
    </location>
</feature>
<dbReference type="Proteomes" id="UP000033848">
    <property type="component" value="Unassembled WGS sequence"/>
</dbReference>
<reference evidence="2 3" key="1">
    <citation type="journal article" date="2015" name="Nature">
        <title>rRNA introns, odd ribosomes, and small enigmatic genomes across a large radiation of phyla.</title>
        <authorList>
            <person name="Brown C.T."/>
            <person name="Hug L.A."/>
            <person name="Thomas B.C."/>
            <person name="Sharon I."/>
            <person name="Castelle C.J."/>
            <person name="Singh A."/>
            <person name="Wilkins M.J."/>
            <person name="Williams K.H."/>
            <person name="Banfield J.F."/>
        </authorList>
    </citation>
    <scope>NUCLEOTIDE SEQUENCE [LARGE SCALE GENOMIC DNA]</scope>
</reference>
<dbReference type="EMBL" id="LCED01000001">
    <property type="protein sequence ID" value="KKS67292.1"/>
    <property type="molecule type" value="Genomic_DNA"/>
</dbReference>
<name>A0A0G1B1X8_UNCKA</name>
<feature type="transmembrane region" description="Helical" evidence="1">
    <location>
        <begin position="196"/>
        <end position="215"/>
    </location>
</feature>
<feature type="transmembrane region" description="Helical" evidence="1">
    <location>
        <begin position="96"/>
        <end position="113"/>
    </location>
</feature>
<feature type="transmembrane region" description="Helical" evidence="1">
    <location>
        <begin position="61"/>
        <end position="84"/>
    </location>
</feature>
<keyword evidence="1" id="KW-0472">Membrane</keyword>
<keyword evidence="1" id="KW-1133">Transmembrane helix</keyword>
<evidence type="ECO:0008006" key="4">
    <source>
        <dbReference type="Google" id="ProtNLM"/>
    </source>
</evidence>
<feature type="transmembrane region" description="Helical" evidence="1">
    <location>
        <begin position="319"/>
        <end position="344"/>
    </location>
</feature>
<feature type="transmembrane region" description="Helical" evidence="1">
    <location>
        <begin position="165"/>
        <end position="184"/>
    </location>
</feature>
<evidence type="ECO:0000256" key="1">
    <source>
        <dbReference type="SAM" id="Phobius"/>
    </source>
</evidence>
<organism evidence="2 3">
    <name type="scientific">candidate division WWE3 bacterium GW2011_GWB1_42_6</name>
    <dbReference type="NCBI Taxonomy" id="1619115"/>
    <lineage>
        <taxon>Bacteria</taxon>
        <taxon>Katanobacteria</taxon>
    </lineage>
</organism>
<accession>A0A0G1B1X8</accession>
<dbReference type="AlphaFoldDB" id="A0A0G1B1X8"/>
<feature type="transmembrane region" description="Helical" evidence="1">
    <location>
        <begin position="142"/>
        <end position="159"/>
    </location>
</feature>
<sequence>MYVINGLQDQTTLYIWKNTIHLLGVDQYRLVDLCKQYVSVINSVGNPMTSSQPVFLLITKYMLFLLDWIFLPLSALITIFLTLLSSYILFKKYRYWYIYAAIFSSCSYFWIKFGIHQELMQVWLFVLFILSLLAILFDSRRYFRNYVALTALLILSTLISNYLGFVMLVTCLAVIVSYFLFLKFKDRLGLVKLRNLLVCLVSAIAIIVMSIFPYIRAAFFTTEENVPSIGYYARPYEDFVTFSLRPWYFFTPSPKNPIYGEFSKNITAKIESTGYFLADDYFPAEHSAAFFGYLFLITFAGCLIYGYKKLDTEIKQKVNVLLLTTILLISFTMPPFFTIAGWKIYTPGHLIATFFPMFRVTARFSPMILLLMLLIMAEIINVIHVNKPKFFKYFMPILLVVTLAETFVPFKITKYDKVPDPYLYMGAQQPMTIKYLVYPYSKSNESLFWLPDHKQCLMNVRGYRFTNISAEELTLKIFEPGMIDTGKELGVTHILFYEPEKYSEQISTLNMLEEVQVFSDATLYKIN</sequence>
<evidence type="ECO:0000313" key="2">
    <source>
        <dbReference type="EMBL" id="KKS67292.1"/>
    </source>
</evidence>
<gene>
    <name evidence="2" type="ORF">UV35_C0001G0060</name>
</gene>
<evidence type="ECO:0000313" key="3">
    <source>
        <dbReference type="Proteomes" id="UP000033848"/>
    </source>
</evidence>
<keyword evidence="1" id="KW-0812">Transmembrane</keyword>
<proteinExistence type="predicted"/>
<protein>
    <recommendedName>
        <fullName evidence="4">Glycosyltransferase RgtA/B/C/D-like domain-containing protein</fullName>
    </recommendedName>
</protein>
<comment type="caution">
    <text evidence="2">The sequence shown here is derived from an EMBL/GenBank/DDBJ whole genome shotgun (WGS) entry which is preliminary data.</text>
</comment>